<evidence type="ECO:0000313" key="2">
    <source>
        <dbReference type="EMBL" id="KAH9418136.1"/>
    </source>
</evidence>
<evidence type="ECO:0000313" key="3">
    <source>
        <dbReference type="Proteomes" id="UP000887458"/>
    </source>
</evidence>
<reference evidence="2 3" key="2">
    <citation type="journal article" date="2022" name="Mol. Biol. Evol.">
        <title>Comparative Genomics Reveals Insights into the Divergent Evolution of Astigmatic Mites and Household Pest Adaptations.</title>
        <authorList>
            <person name="Xiong Q."/>
            <person name="Wan A.T."/>
            <person name="Liu X."/>
            <person name="Fung C.S."/>
            <person name="Xiao X."/>
            <person name="Malainual N."/>
            <person name="Hou J."/>
            <person name="Wang L."/>
            <person name="Wang M."/>
            <person name="Yang K.Y."/>
            <person name="Cui Y."/>
            <person name="Leung E.L."/>
            <person name="Nong W."/>
            <person name="Shin S.K."/>
            <person name="Au S.W."/>
            <person name="Jeong K.Y."/>
            <person name="Chew F.T."/>
            <person name="Hui J.H."/>
            <person name="Leung T.F."/>
            <person name="Tungtrongchitr A."/>
            <person name="Zhong N."/>
            <person name="Liu Z."/>
            <person name="Tsui S.K."/>
        </authorList>
    </citation>
    <scope>NUCLEOTIDE SEQUENCE [LARGE SCALE GENOMIC DNA]</scope>
    <source>
        <strain evidence="2">Derp</strain>
    </source>
</reference>
<name>A0ABQ8J703_DERPT</name>
<dbReference type="EMBL" id="NJHN03000066">
    <property type="protein sequence ID" value="KAH9418136.1"/>
    <property type="molecule type" value="Genomic_DNA"/>
</dbReference>
<organism evidence="2 3">
    <name type="scientific">Dermatophagoides pteronyssinus</name>
    <name type="common">European house dust mite</name>
    <dbReference type="NCBI Taxonomy" id="6956"/>
    <lineage>
        <taxon>Eukaryota</taxon>
        <taxon>Metazoa</taxon>
        <taxon>Ecdysozoa</taxon>
        <taxon>Arthropoda</taxon>
        <taxon>Chelicerata</taxon>
        <taxon>Arachnida</taxon>
        <taxon>Acari</taxon>
        <taxon>Acariformes</taxon>
        <taxon>Sarcoptiformes</taxon>
        <taxon>Astigmata</taxon>
        <taxon>Psoroptidia</taxon>
        <taxon>Analgoidea</taxon>
        <taxon>Pyroglyphidae</taxon>
        <taxon>Dermatophagoidinae</taxon>
        <taxon>Dermatophagoides</taxon>
    </lineage>
</organism>
<sequence length="55" mass="6341">MQHYSLQVPEAEIAANKLLKHWSDLRMQAIDQDIMVISILVAFMLLLHCIAYSKV</sequence>
<gene>
    <name evidence="2" type="ORF">DERP_014099</name>
</gene>
<accession>A0ABQ8J703</accession>
<dbReference type="Proteomes" id="UP000887458">
    <property type="component" value="Unassembled WGS sequence"/>
</dbReference>
<proteinExistence type="predicted"/>
<feature type="transmembrane region" description="Helical" evidence="1">
    <location>
        <begin position="34"/>
        <end position="53"/>
    </location>
</feature>
<comment type="caution">
    <text evidence="2">The sequence shown here is derived from an EMBL/GenBank/DDBJ whole genome shotgun (WGS) entry which is preliminary data.</text>
</comment>
<evidence type="ECO:0000256" key="1">
    <source>
        <dbReference type="SAM" id="Phobius"/>
    </source>
</evidence>
<protein>
    <submittedName>
        <fullName evidence="2">Uncharacterized protein</fullName>
    </submittedName>
</protein>
<reference evidence="2 3" key="1">
    <citation type="journal article" date="2018" name="J. Allergy Clin. Immunol.">
        <title>High-quality assembly of Dermatophagoides pteronyssinus genome and transcriptome reveals a wide range of novel allergens.</title>
        <authorList>
            <person name="Liu X.Y."/>
            <person name="Yang K.Y."/>
            <person name="Wang M.Q."/>
            <person name="Kwok J.S."/>
            <person name="Zeng X."/>
            <person name="Yang Z."/>
            <person name="Xiao X.J."/>
            <person name="Lau C.P."/>
            <person name="Li Y."/>
            <person name="Huang Z.M."/>
            <person name="Ba J.G."/>
            <person name="Yim A.K."/>
            <person name="Ouyang C.Y."/>
            <person name="Ngai S.M."/>
            <person name="Chan T.F."/>
            <person name="Leung E.L."/>
            <person name="Liu L."/>
            <person name="Liu Z.G."/>
            <person name="Tsui S.K."/>
        </authorList>
    </citation>
    <scope>NUCLEOTIDE SEQUENCE [LARGE SCALE GENOMIC DNA]</scope>
    <source>
        <strain evidence="2">Derp</strain>
    </source>
</reference>
<keyword evidence="3" id="KW-1185">Reference proteome</keyword>
<keyword evidence="1" id="KW-0812">Transmembrane</keyword>
<keyword evidence="1" id="KW-0472">Membrane</keyword>
<keyword evidence="1" id="KW-1133">Transmembrane helix</keyword>